<evidence type="ECO:0000256" key="1">
    <source>
        <dbReference type="ARBA" id="ARBA00022490"/>
    </source>
</evidence>
<accession>A0A2V3J0L2</accession>
<dbReference type="Proteomes" id="UP000247409">
    <property type="component" value="Unassembled WGS sequence"/>
</dbReference>
<dbReference type="GO" id="GO:0000049">
    <property type="term" value="F:tRNA binding"/>
    <property type="evidence" value="ECO:0007669"/>
    <property type="project" value="InterPro"/>
</dbReference>
<sequence>MQTIIVHVNDHNAPPVVQTLAHHIPNSTVIVVPPAFDASGIRDNSDRFVIHQASVMKALLDCASDQKCDSLMLGTCANRAAADVLQALITGRGTAVPDQSARFEVDGVKVLRPVRDIAVRWLVRYAYLRLPKEQFVYNKSDAGIHDIIERFIEHAGVDNAASVHNIVKTADKLNKNEGERCLLCKSVLNKVTSDEAEANCGDCQDCGCSPKVGLCEGCWACVERADGEGNRISELIEEITKKERKRVGMESMRKQIEEFLL</sequence>
<keyword evidence="1" id="KW-0963">Cytoplasm</keyword>
<dbReference type="STRING" id="448386.A0A2V3J0L2"/>
<dbReference type="EMBL" id="NBIV01000018">
    <property type="protein sequence ID" value="PXF47952.1"/>
    <property type="molecule type" value="Genomic_DNA"/>
</dbReference>
<dbReference type="Gene3D" id="3.40.50.620">
    <property type="entry name" value="HUPs"/>
    <property type="match status" value="1"/>
</dbReference>
<gene>
    <name evidence="3" type="ORF">BWQ96_02338</name>
</gene>
<dbReference type="InterPro" id="IPR019407">
    <property type="entry name" value="CTU2"/>
</dbReference>
<protein>
    <submittedName>
        <fullName evidence="3">Cytoplasmic tRNA 2-thiolation protein 2</fullName>
    </submittedName>
</protein>
<reference evidence="3 4" key="1">
    <citation type="journal article" date="2018" name="Mol. Biol. Evol.">
        <title>Analysis of the draft genome of the red seaweed Gracilariopsis chorda provides insights into genome size evolution in Rhodophyta.</title>
        <authorList>
            <person name="Lee J."/>
            <person name="Yang E.C."/>
            <person name="Graf L."/>
            <person name="Yang J.H."/>
            <person name="Qiu H."/>
            <person name="Zel Zion U."/>
            <person name="Chan C.X."/>
            <person name="Stephens T.G."/>
            <person name="Weber A.P.M."/>
            <person name="Boo G.H."/>
            <person name="Boo S.M."/>
            <person name="Kim K.M."/>
            <person name="Shin Y."/>
            <person name="Jung M."/>
            <person name="Lee S.J."/>
            <person name="Yim H.S."/>
            <person name="Lee J.H."/>
            <person name="Bhattacharya D."/>
            <person name="Yoon H.S."/>
        </authorList>
    </citation>
    <scope>NUCLEOTIDE SEQUENCE [LARGE SCALE GENOMIC DNA]</scope>
    <source>
        <strain evidence="3 4">SKKU-2015</strain>
        <tissue evidence="3">Whole body</tissue>
    </source>
</reference>
<dbReference type="OrthoDB" id="25129at2759"/>
<dbReference type="PANTHER" id="PTHR20882">
    <property type="entry name" value="CYTOPLASMIC TRNA 2-THIOLATION PROTEIN 2"/>
    <property type="match status" value="1"/>
</dbReference>
<organism evidence="3 4">
    <name type="scientific">Gracilariopsis chorda</name>
    <dbReference type="NCBI Taxonomy" id="448386"/>
    <lineage>
        <taxon>Eukaryota</taxon>
        <taxon>Rhodophyta</taxon>
        <taxon>Florideophyceae</taxon>
        <taxon>Rhodymeniophycidae</taxon>
        <taxon>Gracilariales</taxon>
        <taxon>Gracilariaceae</taxon>
        <taxon>Gracilariopsis</taxon>
    </lineage>
</organism>
<name>A0A2V3J0L2_9FLOR</name>
<keyword evidence="4" id="KW-1185">Reference proteome</keyword>
<comment type="caution">
    <text evidence="3">The sequence shown here is derived from an EMBL/GenBank/DDBJ whole genome shotgun (WGS) entry which is preliminary data.</text>
</comment>
<evidence type="ECO:0000256" key="2">
    <source>
        <dbReference type="ARBA" id="ARBA00022694"/>
    </source>
</evidence>
<dbReference type="GO" id="GO:0016783">
    <property type="term" value="F:sulfurtransferase activity"/>
    <property type="evidence" value="ECO:0007669"/>
    <property type="project" value="TreeGrafter"/>
</dbReference>
<dbReference type="AlphaFoldDB" id="A0A2V3J0L2"/>
<evidence type="ECO:0000313" key="4">
    <source>
        <dbReference type="Proteomes" id="UP000247409"/>
    </source>
</evidence>
<dbReference type="GO" id="GO:0002143">
    <property type="term" value="P:tRNA wobble position uridine thiolation"/>
    <property type="evidence" value="ECO:0007669"/>
    <property type="project" value="TreeGrafter"/>
</dbReference>
<dbReference type="GO" id="GO:0005829">
    <property type="term" value="C:cytosol"/>
    <property type="evidence" value="ECO:0007669"/>
    <property type="project" value="TreeGrafter"/>
</dbReference>
<dbReference type="PANTHER" id="PTHR20882:SF14">
    <property type="entry name" value="CYTOPLASMIC TRNA 2-THIOLATION PROTEIN 2"/>
    <property type="match status" value="1"/>
</dbReference>
<proteinExistence type="predicted"/>
<keyword evidence="2" id="KW-0819">tRNA processing</keyword>
<dbReference type="InterPro" id="IPR014729">
    <property type="entry name" value="Rossmann-like_a/b/a_fold"/>
</dbReference>
<evidence type="ECO:0000313" key="3">
    <source>
        <dbReference type="EMBL" id="PXF47952.1"/>
    </source>
</evidence>